<dbReference type="InterPro" id="IPR001882">
    <property type="entry name" value="Biotin_BS"/>
</dbReference>
<evidence type="ECO:0000256" key="3">
    <source>
        <dbReference type="ARBA" id="ARBA00022840"/>
    </source>
</evidence>
<dbReference type="InterPro" id="IPR013815">
    <property type="entry name" value="ATP_grasp_subdomain_1"/>
</dbReference>
<dbReference type="Pfam" id="PF00364">
    <property type="entry name" value="Biotin_lipoyl"/>
    <property type="match status" value="1"/>
</dbReference>
<dbReference type="InterPro" id="IPR050856">
    <property type="entry name" value="Biotin_carboxylase_complex"/>
</dbReference>
<dbReference type="PROSITE" id="PS50979">
    <property type="entry name" value="BC"/>
    <property type="match status" value="1"/>
</dbReference>
<proteinExistence type="predicted"/>
<dbReference type="InterPro" id="IPR005479">
    <property type="entry name" value="CPAse_ATP-bd"/>
</dbReference>
<dbReference type="InterPro" id="IPR005482">
    <property type="entry name" value="Biotin_COase_C"/>
</dbReference>
<dbReference type="SUPFAM" id="SSF51230">
    <property type="entry name" value="Single hybrid motif"/>
    <property type="match status" value="1"/>
</dbReference>
<dbReference type="PANTHER" id="PTHR18866:SF33">
    <property type="entry name" value="METHYLCROTONOYL-COA CARBOXYLASE SUBUNIT ALPHA, MITOCHONDRIAL-RELATED"/>
    <property type="match status" value="1"/>
</dbReference>
<sequence>MLKASAGGGGKGMRIAWNDEETASGFALSAREAAASFGDDRIFIERFVVDPRHIEIQLVADRYGNCIYLPERECSIQRRNQKVVEEAPAAHLSSDAVRRMGEEAVALAKAVGYRSAGTVEFLVDSQERHYFLEMNTRLQVEHPVTELVAGLDLVELMIRVAAGEKLPLTQSQVTRTGWAFESRVYAEDPLRGFLPSTGVLSTYRPPTQEQVVATMGDGATAEAGSYDGIVRVDDGVREGGEISMHYDPMISKLIVHGRDREHARQLMLASLDRYQIRGVRHNLNFLRSLMAHPRFAAGSLTTSFIPEEYPDGYAGHVLTEDERCDLFACTAVLQTAADMQAATVGRPNDATHPSSSRYLIEIEGEIGSEVIVRVPSPPLVGLGLGDVLIEGCELTGDTSDASTRWSRVMRVVSSGMGPDALMEVQFGNPAAADPAAAVTRPMAVQVVERRPLKWQLSAFGTLFSLHARPPRFSQLATHMKPPPPPPFADALVSPMPGALLSVSVAVGEDVVEGQEICVVEAMKMQNVLFAPRTGKVRALLAEPGSVLVTDQPIVDFE</sequence>
<organism evidence="9">
    <name type="scientific">Haptolina ericina</name>
    <dbReference type="NCBI Taxonomy" id="156174"/>
    <lineage>
        <taxon>Eukaryota</taxon>
        <taxon>Haptista</taxon>
        <taxon>Haptophyta</taxon>
        <taxon>Prymnesiophyceae</taxon>
        <taxon>Prymnesiales</taxon>
        <taxon>Prymnesiaceae</taxon>
        <taxon>Haptolina</taxon>
    </lineage>
</organism>
<keyword evidence="3 5" id="KW-0067">ATP-binding</keyword>
<dbReference type="Pfam" id="PF02786">
    <property type="entry name" value="CPSase_L_D2"/>
    <property type="match status" value="1"/>
</dbReference>
<dbReference type="GO" id="GO:0005524">
    <property type="term" value="F:ATP binding"/>
    <property type="evidence" value="ECO:0007669"/>
    <property type="project" value="UniProtKB-UniRule"/>
</dbReference>
<evidence type="ECO:0000259" key="6">
    <source>
        <dbReference type="PROSITE" id="PS50968"/>
    </source>
</evidence>
<evidence type="ECO:0000256" key="4">
    <source>
        <dbReference type="ARBA" id="ARBA00023267"/>
    </source>
</evidence>
<dbReference type="Gene3D" id="2.40.50.100">
    <property type="match status" value="1"/>
</dbReference>
<dbReference type="InterPro" id="IPR011764">
    <property type="entry name" value="Biotin_carboxylation_dom"/>
</dbReference>
<dbReference type="GO" id="GO:0005739">
    <property type="term" value="C:mitochondrion"/>
    <property type="evidence" value="ECO:0007669"/>
    <property type="project" value="TreeGrafter"/>
</dbReference>
<evidence type="ECO:0008006" key="10">
    <source>
        <dbReference type="Google" id="ProtNLM"/>
    </source>
</evidence>
<dbReference type="CDD" id="cd06850">
    <property type="entry name" value="biotinyl_domain"/>
    <property type="match status" value="1"/>
</dbReference>
<dbReference type="AlphaFoldDB" id="A0A7S3ETA5"/>
<gene>
    <name evidence="9" type="ORF">HERI1096_LOCUS4012</name>
</gene>
<name>A0A7S3ETA5_9EUKA</name>
<dbReference type="InterPro" id="IPR011761">
    <property type="entry name" value="ATP-grasp"/>
</dbReference>
<evidence type="ECO:0000259" key="7">
    <source>
        <dbReference type="PROSITE" id="PS50975"/>
    </source>
</evidence>
<dbReference type="SUPFAM" id="SSF56059">
    <property type="entry name" value="Glutathione synthetase ATP-binding domain-like"/>
    <property type="match status" value="1"/>
</dbReference>
<dbReference type="PROSITE" id="PS00867">
    <property type="entry name" value="CPSASE_2"/>
    <property type="match status" value="1"/>
</dbReference>
<feature type="domain" description="Lipoyl-binding" evidence="6">
    <location>
        <begin position="476"/>
        <end position="557"/>
    </location>
</feature>
<dbReference type="Pfam" id="PF02785">
    <property type="entry name" value="Biotin_carb_C"/>
    <property type="match status" value="1"/>
</dbReference>
<dbReference type="InterPro" id="IPR000089">
    <property type="entry name" value="Biotin_lipoyl"/>
</dbReference>
<evidence type="ECO:0000259" key="8">
    <source>
        <dbReference type="PROSITE" id="PS50979"/>
    </source>
</evidence>
<accession>A0A7S3ETA5</accession>
<feature type="domain" description="ATP-grasp" evidence="7">
    <location>
        <begin position="1"/>
        <end position="162"/>
    </location>
</feature>
<dbReference type="SUPFAM" id="SSF51246">
    <property type="entry name" value="Rudiment single hybrid motif"/>
    <property type="match status" value="1"/>
</dbReference>
<evidence type="ECO:0000256" key="2">
    <source>
        <dbReference type="ARBA" id="ARBA00022741"/>
    </source>
</evidence>
<keyword evidence="1" id="KW-0436">Ligase</keyword>
<dbReference type="PROSITE" id="PS50975">
    <property type="entry name" value="ATP_GRASP"/>
    <property type="match status" value="1"/>
</dbReference>
<keyword evidence="2 5" id="KW-0547">Nucleotide-binding</keyword>
<reference evidence="9" key="1">
    <citation type="submission" date="2021-01" db="EMBL/GenBank/DDBJ databases">
        <authorList>
            <person name="Corre E."/>
            <person name="Pelletier E."/>
            <person name="Niang G."/>
            <person name="Scheremetjew M."/>
            <person name="Finn R."/>
            <person name="Kale V."/>
            <person name="Holt S."/>
            <person name="Cochrane G."/>
            <person name="Meng A."/>
            <person name="Brown T."/>
            <person name="Cohen L."/>
        </authorList>
    </citation>
    <scope>NUCLEOTIDE SEQUENCE</scope>
    <source>
        <strain evidence="9">CCMP281</strain>
    </source>
</reference>
<feature type="domain" description="Biotin carboxylation" evidence="8">
    <location>
        <begin position="1"/>
        <end position="310"/>
    </location>
</feature>
<dbReference type="GO" id="GO:0004658">
    <property type="term" value="F:propionyl-CoA carboxylase activity"/>
    <property type="evidence" value="ECO:0007669"/>
    <property type="project" value="TreeGrafter"/>
</dbReference>
<dbReference type="PROSITE" id="PS00188">
    <property type="entry name" value="BIOTIN"/>
    <property type="match status" value="1"/>
</dbReference>
<dbReference type="InterPro" id="IPR011054">
    <property type="entry name" value="Rudment_hybrid_motif"/>
</dbReference>
<evidence type="ECO:0000313" key="9">
    <source>
        <dbReference type="EMBL" id="CAE0103354.1"/>
    </source>
</evidence>
<dbReference type="GO" id="GO:0046872">
    <property type="term" value="F:metal ion binding"/>
    <property type="evidence" value="ECO:0007669"/>
    <property type="project" value="InterPro"/>
</dbReference>
<dbReference type="PANTHER" id="PTHR18866">
    <property type="entry name" value="CARBOXYLASE:PYRUVATE/ACETYL-COA/PROPIONYL-COA CARBOXYLASE"/>
    <property type="match status" value="1"/>
</dbReference>
<dbReference type="PROSITE" id="PS50968">
    <property type="entry name" value="BIOTINYL_LIPOYL"/>
    <property type="match status" value="1"/>
</dbReference>
<keyword evidence="4" id="KW-0092">Biotin</keyword>
<protein>
    <recommendedName>
        <fullName evidence="10">Propionyl-CoA carboxylase alpha chain, mitochondrial</fullName>
    </recommendedName>
</protein>
<dbReference type="Gene3D" id="3.30.1490.20">
    <property type="entry name" value="ATP-grasp fold, A domain"/>
    <property type="match status" value="1"/>
</dbReference>
<dbReference type="Gene3D" id="3.30.470.20">
    <property type="entry name" value="ATP-grasp fold, B domain"/>
    <property type="match status" value="1"/>
</dbReference>
<dbReference type="SMART" id="SM00878">
    <property type="entry name" value="Biotin_carb_C"/>
    <property type="match status" value="1"/>
</dbReference>
<dbReference type="InterPro" id="IPR011053">
    <property type="entry name" value="Single_hybrid_motif"/>
</dbReference>
<evidence type="ECO:0000256" key="1">
    <source>
        <dbReference type="ARBA" id="ARBA00022598"/>
    </source>
</evidence>
<dbReference type="EMBL" id="HBHX01007261">
    <property type="protein sequence ID" value="CAE0103354.1"/>
    <property type="molecule type" value="Transcribed_RNA"/>
</dbReference>
<evidence type="ECO:0000256" key="5">
    <source>
        <dbReference type="PROSITE-ProRule" id="PRU00409"/>
    </source>
</evidence>